<evidence type="ECO:0000313" key="2">
    <source>
        <dbReference type="EMBL" id="POW22367.1"/>
    </source>
</evidence>
<dbReference type="VEuPathDB" id="FungiDB:PSTT_01343"/>
<dbReference type="Proteomes" id="UP000238274">
    <property type="component" value="Unassembled WGS sequence"/>
</dbReference>
<dbReference type="Pfam" id="PF02992">
    <property type="entry name" value="Transposase_21"/>
    <property type="match status" value="1"/>
</dbReference>
<keyword evidence="3" id="KW-1185">Reference proteome</keyword>
<feature type="region of interest" description="Disordered" evidence="1">
    <location>
        <begin position="106"/>
        <end position="134"/>
    </location>
</feature>
<dbReference type="VEuPathDB" id="FungiDB:PSHT_01289"/>
<dbReference type="EMBL" id="PKSM01000010">
    <property type="protein sequence ID" value="POW22367.1"/>
    <property type="molecule type" value="Genomic_DNA"/>
</dbReference>
<protein>
    <submittedName>
        <fullName evidence="2">Uncharacterized protein</fullName>
    </submittedName>
</protein>
<dbReference type="OrthoDB" id="3253623at2759"/>
<organism evidence="2 3">
    <name type="scientific">Puccinia striiformis</name>
    <dbReference type="NCBI Taxonomy" id="27350"/>
    <lineage>
        <taxon>Eukaryota</taxon>
        <taxon>Fungi</taxon>
        <taxon>Dikarya</taxon>
        <taxon>Basidiomycota</taxon>
        <taxon>Pucciniomycotina</taxon>
        <taxon>Pucciniomycetes</taxon>
        <taxon>Pucciniales</taxon>
        <taxon>Pucciniaceae</taxon>
        <taxon>Puccinia</taxon>
    </lineage>
</organism>
<dbReference type="AlphaFoldDB" id="A0A2S4WL00"/>
<accession>A0A2S4WL00</accession>
<reference evidence="3" key="3">
    <citation type="journal article" date="2018" name="Mol. Plant Microbe Interact.">
        <title>Genome sequence resources for the wheat stripe rust pathogen (Puccinia striiformis f. sp. tritici) and the barley stripe rust pathogen (Puccinia striiformis f. sp. hordei).</title>
        <authorList>
            <person name="Xia C."/>
            <person name="Wang M."/>
            <person name="Yin C."/>
            <person name="Cornejo O.E."/>
            <person name="Hulbert S.H."/>
            <person name="Chen X."/>
        </authorList>
    </citation>
    <scope>NUCLEOTIDE SEQUENCE [LARGE SCALE GENOMIC DNA]</scope>
    <source>
        <strain evidence="3">93TX-2</strain>
    </source>
</reference>
<gene>
    <name evidence="2" type="ORF">PSHT_01289</name>
</gene>
<proteinExistence type="predicted"/>
<feature type="region of interest" description="Disordered" evidence="1">
    <location>
        <begin position="456"/>
        <end position="512"/>
    </location>
</feature>
<reference evidence="2 3" key="1">
    <citation type="submission" date="2017-12" db="EMBL/GenBank/DDBJ databases">
        <title>Gene loss provides genomic basis for host adaptation in cereal stripe rust fungi.</title>
        <authorList>
            <person name="Xia C."/>
        </authorList>
    </citation>
    <scope>NUCLEOTIDE SEQUENCE [LARGE SCALE GENOMIC DNA]</scope>
    <source>
        <strain evidence="2 3">93TX-2</strain>
    </source>
</reference>
<dbReference type="InterPro" id="IPR004242">
    <property type="entry name" value="Transposase_21"/>
</dbReference>
<comment type="caution">
    <text evidence="2">The sequence shown here is derived from an EMBL/GenBank/DDBJ whole genome shotgun (WGS) entry which is preliminary data.</text>
</comment>
<evidence type="ECO:0000256" key="1">
    <source>
        <dbReference type="SAM" id="MobiDB-lite"/>
    </source>
</evidence>
<evidence type="ECO:0000313" key="3">
    <source>
        <dbReference type="Proteomes" id="UP000238274"/>
    </source>
</evidence>
<reference evidence="3" key="2">
    <citation type="journal article" date="2018" name="BMC Genomics">
        <title>Genomic insights into host adaptation between the wheat stripe rust pathogen (Puccinia striiformis f. sp. tritici) and the barley stripe rust pathogen (Puccinia striiformis f. sp. hordei).</title>
        <authorList>
            <person name="Xia C."/>
            <person name="Wang M."/>
            <person name="Yin C."/>
            <person name="Cornejo O.E."/>
            <person name="Hulbert S.H."/>
            <person name="Chen X."/>
        </authorList>
    </citation>
    <scope>NUCLEOTIDE SEQUENCE [LARGE SCALE GENOMIC DNA]</scope>
    <source>
        <strain evidence="3">93TX-2</strain>
    </source>
</reference>
<name>A0A2S4WL00_9BASI</name>
<sequence>MSRTQMAPATRVLCTCRKSATFQCINPATGIPQLGQLVSMKTQKSHLIKSEQHSVWVCGADKQGPSTHFDPSEFVQHELQSHADQAPDSLIPLLIGLSLDSEPPSLVGPSLDPSPLLVGPSSELDPPQDPFLGSDPPQDYNCARFFQHTSMHPTSPTITFISLKTALFYVTEMISTYTSSCMLKMDRELVRLVVTQGLQISPTQKQQSLSTPPILSYADEATIKAIPIDTRTVLKHLAIEPDVTHSFREGIEEALEQTAIRSSTPCDKKKEMSDIYDLRGWRELIGPDGHQFTANSNNITFGMFMDGINPHGNRISGKHVSITFIIMVCLSLPVSMRYNPEDIFLVGIAPGPKEPSLEQTNWILQPIIDQLAVLWKSGLCLLKTFQHPQGQVVSAALLTFFADLPALCRALGFAAPTATQMCSYCLLPKSEINHINLESWPKPELYCLDAKAEEAEKEAEKPQAEAEKKEAEAGQAKANTQPPPLVANKRQPATGKPPKNPQARLPRPPAPEEPETYFLEMLFVSNHRQTSLEVSNFHQLIERLNQIAPLKGANWIASNEWAKSLSNTNAPVTSRVQAYSNLKQGDVVYSNMKTNKSNCVVELKSNSPAKYGMIKMIFTHLRTPPGLHPVSSTWLAVHPLIPVPSNTNPFAQLKKYDSLGVALRRVEYSQEHIVLLDDVLAQCAWMTYKPEELGPAEHLTFKPAETGIVKPALPAGLYRLKTQSMSADLQLGMLLLPVRRDPTQPVGPHNVVVPVEFLANFELGPPNHPGARDFSLRTRMIALQSEPGAKIVINKAHNGPTDVQVKLVDLIEATLAGAGGLVVMSGYTHWTVFLRGCPGHDTIAVEGRRLTNDMIRLACSAEQVRQGAALIRLEQQDRAILDRIPLGRNAPELAISSLTTNACRPTTLTTGFLNDHTLTRPPLSDYLQRATSHKMLLINI</sequence>
<feature type="compositionally biased region" description="Basic and acidic residues" evidence="1">
    <location>
        <begin position="456"/>
        <end position="472"/>
    </location>
</feature>